<dbReference type="InParanoid" id="K3Z9Y8"/>
<feature type="transmembrane region" description="Helical" evidence="2">
    <location>
        <begin position="20"/>
        <end position="42"/>
    </location>
</feature>
<keyword evidence="2" id="KW-0472">Membrane</keyword>
<reference evidence="4" key="1">
    <citation type="journal article" date="2012" name="Nat. Biotechnol.">
        <title>Reference genome sequence of the model plant Setaria.</title>
        <authorList>
            <person name="Bennetzen J.L."/>
            <person name="Schmutz J."/>
            <person name="Wang H."/>
            <person name="Percifield R."/>
            <person name="Hawkins J."/>
            <person name="Pontaroli A.C."/>
            <person name="Estep M."/>
            <person name="Feng L."/>
            <person name="Vaughn J.N."/>
            <person name="Grimwood J."/>
            <person name="Jenkins J."/>
            <person name="Barry K."/>
            <person name="Lindquist E."/>
            <person name="Hellsten U."/>
            <person name="Deshpande S."/>
            <person name="Wang X."/>
            <person name="Wu X."/>
            <person name="Mitros T."/>
            <person name="Triplett J."/>
            <person name="Yang X."/>
            <person name="Ye C.Y."/>
            <person name="Mauro-Herrera M."/>
            <person name="Wang L."/>
            <person name="Li P."/>
            <person name="Sharma M."/>
            <person name="Sharma R."/>
            <person name="Ronald P.C."/>
            <person name="Panaud O."/>
            <person name="Kellogg E.A."/>
            <person name="Brutnell T.P."/>
            <person name="Doust A.N."/>
            <person name="Tuskan G.A."/>
            <person name="Rokhsar D."/>
            <person name="Devos K.M."/>
        </authorList>
    </citation>
    <scope>NUCLEOTIDE SEQUENCE [LARGE SCALE GENOMIC DNA]</scope>
    <source>
        <strain evidence="4">cv. Yugu1</strain>
    </source>
</reference>
<feature type="compositionally biased region" description="Basic and acidic residues" evidence="1">
    <location>
        <begin position="111"/>
        <end position="123"/>
    </location>
</feature>
<dbReference type="Proteomes" id="UP000004995">
    <property type="component" value="Unassembled WGS sequence"/>
</dbReference>
<evidence type="ECO:0000313" key="4">
    <source>
        <dbReference type="Proteomes" id="UP000004995"/>
    </source>
</evidence>
<feature type="compositionally biased region" description="Basic and acidic residues" evidence="1">
    <location>
        <begin position="47"/>
        <end position="64"/>
    </location>
</feature>
<sequence length="187" mass="20325">MNSELLVLLYQFVRIRPQLVAGLGIAVIDLVQALVLLVFTVAEHEHDKAREDDQGRHAPDEDHQRRRHDQRHPVRERAAEDGGEKPHGGLQPPPLHGGGARREPLGLPEAPEERGEDGARAGDEGQVPRVAARQPRRPGQAAGHDGDGGDADDQGHEDEQRAAAACCLVDRPVADLAVADWRIARSP</sequence>
<feature type="compositionally biased region" description="Low complexity" evidence="1">
    <location>
        <begin position="127"/>
        <end position="143"/>
    </location>
</feature>
<dbReference type="Gramene" id="KQL13836">
    <property type="protein sequence ID" value="KQL13836"/>
    <property type="gene ID" value="SETIT_023359mg"/>
</dbReference>
<evidence type="ECO:0000256" key="1">
    <source>
        <dbReference type="SAM" id="MobiDB-lite"/>
    </source>
</evidence>
<feature type="compositionally biased region" description="Basic and acidic residues" evidence="1">
    <location>
        <begin position="71"/>
        <end position="87"/>
    </location>
</feature>
<evidence type="ECO:0000313" key="3">
    <source>
        <dbReference type="EnsemblPlants" id="KQL13836"/>
    </source>
</evidence>
<dbReference type="HOGENOM" id="CLU_1449992_0_0_1"/>
<evidence type="ECO:0000256" key="2">
    <source>
        <dbReference type="SAM" id="Phobius"/>
    </source>
</evidence>
<accession>K3Z9Y8</accession>
<keyword evidence="2" id="KW-0812">Transmembrane</keyword>
<dbReference type="EnsemblPlants" id="KQL13836">
    <property type="protein sequence ID" value="KQL13836"/>
    <property type="gene ID" value="SETIT_023359mg"/>
</dbReference>
<protein>
    <submittedName>
        <fullName evidence="3">Uncharacterized protein</fullName>
    </submittedName>
</protein>
<reference evidence="3" key="2">
    <citation type="submission" date="2018-08" db="UniProtKB">
        <authorList>
            <consortium name="EnsemblPlants"/>
        </authorList>
    </citation>
    <scope>IDENTIFICATION</scope>
    <source>
        <strain evidence="3">Yugu1</strain>
    </source>
</reference>
<keyword evidence="4" id="KW-1185">Reference proteome</keyword>
<feature type="region of interest" description="Disordered" evidence="1">
    <location>
        <begin position="47"/>
        <end position="163"/>
    </location>
</feature>
<organism evidence="3 4">
    <name type="scientific">Setaria italica</name>
    <name type="common">Foxtail millet</name>
    <name type="synonym">Panicum italicum</name>
    <dbReference type="NCBI Taxonomy" id="4555"/>
    <lineage>
        <taxon>Eukaryota</taxon>
        <taxon>Viridiplantae</taxon>
        <taxon>Streptophyta</taxon>
        <taxon>Embryophyta</taxon>
        <taxon>Tracheophyta</taxon>
        <taxon>Spermatophyta</taxon>
        <taxon>Magnoliopsida</taxon>
        <taxon>Liliopsida</taxon>
        <taxon>Poales</taxon>
        <taxon>Poaceae</taxon>
        <taxon>PACMAD clade</taxon>
        <taxon>Panicoideae</taxon>
        <taxon>Panicodae</taxon>
        <taxon>Paniceae</taxon>
        <taxon>Cenchrinae</taxon>
        <taxon>Setaria</taxon>
    </lineage>
</organism>
<dbReference type="FunCoup" id="K3Z9Y8">
    <property type="interactions" value="304"/>
</dbReference>
<proteinExistence type="predicted"/>
<keyword evidence="2" id="KW-1133">Transmembrane helix</keyword>
<name>K3Z9Y8_SETIT</name>
<dbReference type="EMBL" id="AGNK02001486">
    <property type="status" value="NOT_ANNOTATED_CDS"/>
    <property type="molecule type" value="Genomic_DNA"/>
</dbReference>
<dbReference type="AlphaFoldDB" id="K3Z9Y8"/>